<dbReference type="EMBL" id="JBBGZA010000001">
    <property type="protein sequence ID" value="MEJ5095503.1"/>
    <property type="molecule type" value="Genomic_DNA"/>
</dbReference>
<dbReference type="RefSeq" id="WP_132882248.1">
    <property type="nucleotide sequence ID" value="NZ_JBBGZA010000001.1"/>
</dbReference>
<name>A0ABU8Q7P6_9SPHN</name>
<proteinExistence type="predicted"/>
<sequence>MGMLGREILAAQKIDVAKDTGATEASLSLRVLFNKLKLQVGALGKSRGTRKLDGLVARLIEQGRDGQTVVVTRRVKKRRATGNGKTSERKIVYGGSSDRLRRRGPNKGTPIGSPYKMRVKATAARPYIAQPLLQEAAELHLSEFWSQALARAGSKQ</sequence>
<organism evidence="2 3">
    <name type="scientific">Sphingomonas molluscorum</name>
    <dbReference type="NCBI Taxonomy" id="418184"/>
    <lineage>
        <taxon>Bacteria</taxon>
        <taxon>Pseudomonadati</taxon>
        <taxon>Pseudomonadota</taxon>
        <taxon>Alphaproteobacteria</taxon>
        <taxon>Sphingomonadales</taxon>
        <taxon>Sphingomonadaceae</taxon>
        <taxon>Sphingomonas</taxon>
    </lineage>
</organism>
<accession>A0ABU8Q7P6</accession>
<evidence type="ECO:0008006" key="4">
    <source>
        <dbReference type="Google" id="ProtNLM"/>
    </source>
</evidence>
<dbReference type="Proteomes" id="UP001380365">
    <property type="component" value="Unassembled WGS sequence"/>
</dbReference>
<keyword evidence="3" id="KW-1185">Reference proteome</keyword>
<evidence type="ECO:0000313" key="3">
    <source>
        <dbReference type="Proteomes" id="UP001380365"/>
    </source>
</evidence>
<comment type="caution">
    <text evidence="2">The sequence shown here is derived from an EMBL/GenBank/DDBJ whole genome shotgun (WGS) entry which is preliminary data.</text>
</comment>
<evidence type="ECO:0000256" key="1">
    <source>
        <dbReference type="SAM" id="MobiDB-lite"/>
    </source>
</evidence>
<reference evidence="2 3" key="1">
    <citation type="submission" date="2023-12" db="EMBL/GenBank/DDBJ databases">
        <title>Gut-associated functions are favored during microbiome assembly across C. elegans life.</title>
        <authorList>
            <person name="Zimmermann J."/>
        </authorList>
    </citation>
    <scope>NUCLEOTIDE SEQUENCE [LARGE SCALE GENOMIC DNA]</scope>
    <source>
        <strain evidence="2 3">JUb134</strain>
    </source>
</reference>
<protein>
    <recommendedName>
        <fullName evidence="4">HK97 gp10 family phage protein</fullName>
    </recommendedName>
</protein>
<evidence type="ECO:0000313" key="2">
    <source>
        <dbReference type="EMBL" id="MEJ5095503.1"/>
    </source>
</evidence>
<gene>
    <name evidence="2" type="ORF">WH159_13260</name>
</gene>
<feature type="region of interest" description="Disordered" evidence="1">
    <location>
        <begin position="75"/>
        <end position="114"/>
    </location>
</feature>